<name>A0A2K8MMN1_9SPHN</name>
<proteinExistence type="predicted"/>
<reference evidence="2 3" key="1">
    <citation type="submission" date="2017-11" db="EMBL/GenBank/DDBJ databases">
        <title>Complete genome sequence of Sphingomonas sp. Strain Cra20, a psychrotolerant potential plant growth promoting rhizobacteria.</title>
        <authorList>
            <person name="Luo Y."/>
        </authorList>
    </citation>
    <scope>NUCLEOTIDE SEQUENCE [LARGE SCALE GENOMIC DNA]</scope>
    <source>
        <strain evidence="2 3">Cra20</strain>
    </source>
</reference>
<dbReference type="AlphaFoldDB" id="A0A2K8MMN1"/>
<keyword evidence="3" id="KW-1185">Reference proteome</keyword>
<evidence type="ECO:0000259" key="1">
    <source>
        <dbReference type="Pfam" id="PF07484"/>
    </source>
</evidence>
<evidence type="ECO:0000313" key="2">
    <source>
        <dbReference type="EMBL" id="ATY33129.1"/>
    </source>
</evidence>
<gene>
    <name evidence="2" type="ORF">CVN68_15105</name>
</gene>
<protein>
    <submittedName>
        <fullName evidence="2">Phage tail protein</fullName>
    </submittedName>
</protein>
<dbReference type="InterPro" id="IPR011083">
    <property type="entry name" value="Phage_tail_collar_dom"/>
</dbReference>
<dbReference type="Gene3D" id="3.90.1340.10">
    <property type="entry name" value="Phage tail collar domain"/>
    <property type="match status" value="1"/>
</dbReference>
<accession>A0A2K8MMN1</accession>
<organism evidence="2 3">
    <name type="scientific">Sphingomonas psychrotolerans</name>
    <dbReference type="NCBI Taxonomy" id="1327635"/>
    <lineage>
        <taxon>Bacteria</taxon>
        <taxon>Pseudomonadati</taxon>
        <taxon>Pseudomonadota</taxon>
        <taxon>Alphaproteobacteria</taxon>
        <taxon>Sphingomonadales</taxon>
        <taxon>Sphingomonadaceae</taxon>
        <taxon>Sphingomonas</taxon>
    </lineage>
</organism>
<dbReference type="OrthoDB" id="9810174at2"/>
<feature type="domain" description="Phage tail collar" evidence="1">
    <location>
        <begin position="7"/>
        <end position="63"/>
    </location>
</feature>
<dbReference type="SUPFAM" id="SSF88874">
    <property type="entry name" value="Receptor-binding domain of short tail fibre protein gp12"/>
    <property type="match status" value="1"/>
</dbReference>
<dbReference type="Pfam" id="PF07484">
    <property type="entry name" value="Collar"/>
    <property type="match status" value="1"/>
</dbReference>
<dbReference type="Proteomes" id="UP000229081">
    <property type="component" value="Chromosome"/>
</dbReference>
<dbReference type="RefSeq" id="WP_100282934.1">
    <property type="nucleotide sequence ID" value="NZ_CP024923.1"/>
</dbReference>
<dbReference type="InterPro" id="IPR037053">
    <property type="entry name" value="Phage_tail_collar_dom_sf"/>
</dbReference>
<sequence length="167" mass="17761">MAQPYVGEIRMFAGNFAPAGWMFCEGQLLPISENETLFQLIGTTYGGDGQETFALPDLRGRLPVHQGNGFILAEAAGVEQVTLTVPQIPGHSHPLLASLNVATSPTPTNNLIGKSGSIDAFINAQPTDPLNALSVTPVGNNQPHTNMQPYLCVDFIISLFGIFPSPT</sequence>
<dbReference type="KEGG" id="sphc:CVN68_15105"/>
<evidence type="ECO:0000313" key="3">
    <source>
        <dbReference type="Proteomes" id="UP000229081"/>
    </source>
</evidence>
<dbReference type="EMBL" id="CP024923">
    <property type="protein sequence ID" value="ATY33129.1"/>
    <property type="molecule type" value="Genomic_DNA"/>
</dbReference>